<sequence>MYFILTNTLSILAIIVMFIGSIVIEKFSYKRLTIYNITVLGVLTALSIIFTNIIGYNINIMGSRFMIGNFIIFLAGMLFGPIAGILNGIAADLVGTIINSAGQFNAGFMLIKVVYGVMGALVFLDRKNSWWIFKSTIYMGIALFLHLMVLNPLLMITTYTEVSSFETFFQYYWLNLMGAFPKPGVPKPLLFIIELPIYVSSSVVSFRVIYFSVARIPNRQGTIWCAKSGDLGSILRKKKKVLAIEHQENNMISHQKDLQEINPDE</sequence>
<dbReference type="Proteomes" id="UP000239250">
    <property type="component" value="Chromosome"/>
</dbReference>
<feature type="transmembrane region" description="Helical" evidence="1">
    <location>
        <begin position="189"/>
        <end position="210"/>
    </location>
</feature>
<evidence type="ECO:0000256" key="1">
    <source>
        <dbReference type="SAM" id="Phobius"/>
    </source>
</evidence>
<dbReference type="AlphaFoldDB" id="A0A2S0NKD2"/>
<dbReference type="GO" id="GO:0022857">
    <property type="term" value="F:transmembrane transporter activity"/>
    <property type="evidence" value="ECO:0007669"/>
    <property type="project" value="InterPro"/>
</dbReference>
<accession>A0A2S0NKD2</accession>
<dbReference type="RefSeq" id="WP_303662070.1">
    <property type="nucleotide sequence ID" value="NZ_CP027019.1"/>
</dbReference>
<dbReference type="Pfam" id="PF12822">
    <property type="entry name" value="ECF_trnsprt"/>
    <property type="match status" value="1"/>
</dbReference>
<evidence type="ECO:0000313" key="2">
    <source>
        <dbReference type="EMBL" id="AVP49483.1"/>
    </source>
</evidence>
<gene>
    <name evidence="2" type="ORF">C5T88_02805</name>
</gene>
<feature type="transmembrane region" description="Helical" evidence="1">
    <location>
        <begin position="104"/>
        <end position="124"/>
    </location>
</feature>
<name>A0A2S0NKD2_9MOLU</name>
<reference evidence="3" key="1">
    <citation type="submission" date="2018-02" db="EMBL/GenBank/DDBJ databases">
        <title>Firefly genomes illuminate parallel origins of bioluminescence in beetles.</title>
        <authorList>
            <person name="Fallon T.R."/>
            <person name="Lower S.E.S."/>
            <person name="Behringer M."/>
            <person name="Weng J.-K."/>
        </authorList>
    </citation>
    <scope>NUCLEOTIDE SEQUENCE [LARGE SCALE GENOMIC DNA]</scope>
</reference>
<organism evidence="2 3">
    <name type="scientific">Williamsoniiplasma luminosum</name>
    <dbReference type="NCBI Taxonomy" id="214888"/>
    <lineage>
        <taxon>Bacteria</taxon>
        <taxon>Bacillati</taxon>
        <taxon>Mycoplasmatota</taxon>
        <taxon>Mollicutes</taxon>
        <taxon>Entomoplasmatales</taxon>
        <taxon>Williamsoniiplasma</taxon>
    </lineage>
</organism>
<dbReference type="NCBIfam" id="TIGR04518">
    <property type="entry name" value="ECF_S_folT_fam"/>
    <property type="match status" value="1"/>
</dbReference>
<dbReference type="InterPro" id="IPR024529">
    <property type="entry name" value="ECF_trnsprt_substrate-spec"/>
</dbReference>
<proteinExistence type="predicted"/>
<evidence type="ECO:0008006" key="4">
    <source>
        <dbReference type="Google" id="ProtNLM"/>
    </source>
</evidence>
<feature type="transmembrane region" description="Helical" evidence="1">
    <location>
        <begin position="9"/>
        <end position="28"/>
    </location>
</feature>
<keyword evidence="1" id="KW-1133">Transmembrane helix</keyword>
<feature type="transmembrane region" description="Helical" evidence="1">
    <location>
        <begin position="34"/>
        <end position="58"/>
    </location>
</feature>
<keyword evidence="1" id="KW-0472">Membrane</keyword>
<dbReference type="Gene3D" id="1.10.1760.20">
    <property type="match status" value="1"/>
</dbReference>
<keyword evidence="1" id="KW-0812">Transmembrane</keyword>
<feature type="transmembrane region" description="Helical" evidence="1">
    <location>
        <begin position="136"/>
        <end position="159"/>
    </location>
</feature>
<dbReference type="InterPro" id="IPR030949">
    <property type="entry name" value="ECF_S_folate_fam"/>
</dbReference>
<feature type="transmembrane region" description="Helical" evidence="1">
    <location>
        <begin position="70"/>
        <end position="98"/>
    </location>
</feature>
<dbReference type="EMBL" id="CP027019">
    <property type="protein sequence ID" value="AVP49483.1"/>
    <property type="molecule type" value="Genomic_DNA"/>
</dbReference>
<protein>
    <recommendedName>
        <fullName evidence="4">Folate family ECF transporter S component</fullName>
    </recommendedName>
</protein>
<evidence type="ECO:0000313" key="3">
    <source>
        <dbReference type="Proteomes" id="UP000239250"/>
    </source>
</evidence>